<evidence type="ECO:0000313" key="19">
    <source>
        <dbReference type="Proteomes" id="UP000285897"/>
    </source>
</evidence>
<evidence type="ECO:0000313" key="2">
    <source>
        <dbReference type="EMBL" id="CUP26141.1"/>
    </source>
</evidence>
<dbReference type="Proteomes" id="UP000265828">
    <property type="component" value="Unassembled WGS sequence"/>
</dbReference>
<dbReference type="Proteomes" id="UP000095413">
    <property type="component" value="Unassembled WGS sequence"/>
</dbReference>
<reference evidence="10 20" key="3">
    <citation type="journal article" date="2019" name="Science, e1252229">
        <title>Invertible promoters mediate bacterial phase variation, antibiotic resistance, and host adaptation in the gut.</title>
        <authorList>
            <person name="Jiang X."/>
            <person name="Hall A.B."/>
            <person name="Arthur T.D."/>
            <person name="Plichta D.R."/>
            <person name="Covington C.T."/>
            <person name="Poyet M."/>
            <person name="Crothers J."/>
            <person name="Moses P.L."/>
            <person name="Tolonen A.C."/>
            <person name="Vlamakis H."/>
            <person name="Alm E.J."/>
            <person name="Xavier R.J."/>
        </authorList>
    </citation>
    <scope>NUCLEOTIDE SEQUENCE [LARGE SCALE GENOMIC DNA]</scope>
    <source>
        <strain evidence="20">af_0058</strain>
        <strain evidence="10">Af_0058</strain>
    </source>
</reference>
<dbReference type="Proteomes" id="UP000284644">
    <property type="component" value="Unassembled WGS sequence"/>
</dbReference>
<dbReference type="Proteomes" id="UP000293506">
    <property type="component" value="Unassembled WGS sequence"/>
</dbReference>
<evidence type="ECO:0000313" key="16">
    <source>
        <dbReference type="Proteomes" id="UP000284220"/>
    </source>
</evidence>
<protein>
    <submittedName>
        <fullName evidence="3">DUF4160 domain-containing protein</fullName>
    </submittedName>
</protein>
<dbReference type="AlphaFoldDB" id="A0A174FZ35"/>
<evidence type="ECO:0000313" key="12">
    <source>
        <dbReference type="Proteomes" id="UP000095413"/>
    </source>
</evidence>
<dbReference type="EMBL" id="QROS01000004">
    <property type="protein sequence ID" value="RHL48533.1"/>
    <property type="molecule type" value="Genomic_DNA"/>
</dbReference>
<dbReference type="Pfam" id="PF13711">
    <property type="entry name" value="DUF4160"/>
    <property type="match status" value="1"/>
</dbReference>
<dbReference type="EMBL" id="QSUB01000006">
    <property type="protein sequence ID" value="RGN03323.1"/>
    <property type="molecule type" value="Genomic_DNA"/>
</dbReference>
<name>A0A174FZ35_9FIRM</name>
<organism evidence="1 11">
    <name type="scientific">Blautia obeum</name>
    <dbReference type="NCBI Taxonomy" id="40520"/>
    <lineage>
        <taxon>Bacteria</taxon>
        <taxon>Bacillati</taxon>
        <taxon>Bacillota</taxon>
        <taxon>Clostridia</taxon>
        <taxon>Lachnospirales</taxon>
        <taxon>Lachnospiraceae</taxon>
        <taxon>Blautia</taxon>
    </lineage>
</organism>
<evidence type="ECO:0000313" key="1">
    <source>
        <dbReference type="EMBL" id="CUO53365.1"/>
    </source>
</evidence>
<dbReference type="Proteomes" id="UP000284267">
    <property type="component" value="Unassembled WGS sequence"/>
</dbReference>
<evidence type="ECO:0000313" key="3">
    <source>
        <dbReference type="EMBL" id="RGN03323.1"/>
    </source>
</evidence>
<dbReference type="Proteomes" id="UP000261222">
    <property type="component" value="Unassembled WGS sequence"/>
</dbReference>
<reference evidence="13 14" key="2">
    <citation type="submission" date="2018-08" db="EMBL/GenBank/DDBJ databases">
        <title>A genome reference for cultivated species of the human gut microbiota.</title>
        <authorList>
            <person name="Zou Y."/>
            <person name="Xue W."/>
            <person name="Luo G."/>
        </authorList>
    </citation>
    <scope>NUCLEOTIDE SEQUENCE [LARGE SCALE GENOMIC DNA]</scope>
    <source>
        <strain evidence="4 14">AF14-23</strain>
        <strain evidence="9 19">AF37-6AC</strain>
        <strain evidence="8 17">AF39-4</strain>
        <strain evidence="7 16">AM22-9LB</strain>
        <strain evidence="6 15">AM27-32LB</strain>
        <strain evidence="5 18">AM29-25AC</strain>
        <strain evidence="3 13">OM06-11AA</strain>
    </source>
</reference>
<dbReference type="RefSeq" id="WP_005426852.1">
    <property type="nucleotide sequence ID" value="NZ_CABJDZ010000003.1"/>
</dbReference>
<dbReference type="GeneID" id="79803356"/>
<sequence>MKIKSEIIYTDTIYYYKKPVPGYICSILSANDPDGKNLNILERDSELELEYILEPNTTMSDIRNAICEKMNKQIGDLCRSCPCICIKSHEDFIEIENMDIMVETLLRKFQIEGNLQLYFAFSALQGDIWREGQIHYYMQSREYGKHNRPHVHVNAGDRYSAAIDILTGEILAGEIPGKYMKQIKNKVEKNRGFLIDCWNNMTDGINVDIDYRFGITSFRNVLTDYEGVKERN</sequence>
<evidence type="ECO:0000313" key="18">
    <source>
        <dbReference type="Proteomes" id="UP000284644"/>
    </source>
</evidence>
<dbReference type="Proteomes" id="UP000284220">
    <property type="component" value="Unassembled WGS sequence"/>
</dbReference>
<evidence type="ECO:0000313" key="5">
    <source>
        <dbReference type="EMBL" id="RHE11393.1"/>
    </source>
</evidence>
<evidence type="ECO:0000313" key="4">
    <source>
        <dbReference type="EMBL" id="RGV61937.1"/>
    </source>
</evidence>
<dbReference type="EMBL" id="CYZD01000013">
    <property type="protein sequence ID" value="CUO53365.1"/>
    <property type="molecule type" value="Genomic_DNA"/>
</dbReference>
<accession>A0A174FZ35</accession>
<evidence type="ECO:0000313" key="11">
    <source>
        <dbReference type="Proteomes" id="UP000095409"/>
    </source>
</evidence>
<dbReference type="EMBL" id="CZBA01000003">
    <property type="protein sequence ID" value="CUP26141.1"/>
    <property type="molecule type" value="Genomic_DNA"/>
</dbReference>
<evidence type="ECO:0000313" key="6">
    <source>
        <dbReference type="EMBL" id="RHE74950.1"/>
    </source>
</evidence>
<dbReference type="Proteomes" id="UP000283928">
    <property type="component" value="Unassembled WGS sequence"/>
</dbReference>
<dbReference type="EMBL" id="RCXQ01000009">
    <property type="protein sequence ID" value="RYT66013.1"/>
    <property type="molecule type" value="Genomic_DNA"/>
</dbReference>
<evidence type="ECO:0000313" key="8">
    <source>
        <dbReference type="EMBL" id="RHK95668.1"/>
    </source>
</evidence>
<dbReference type="EMBL" id="QRZI01000011">
    <property type="protein sequence ID" value="RGV61937.1"/>
    <property type="molecule type" value="Genomic_DNA"/>
</dbReference>
<dbReference type="OrthoDB" id="2052385at2"/>
<evidence type="ECO:0000313" key="15">
    <source>
        <dbReference type="Proteomes" id="UP000283928"/>
    </source>
</evidence>
<evidence type="ECO:0000313" key="20">
    <source>
        <dbReference type="Proteomes" id="UP000293506"/>
    </source>
</evidence>
<dbReference type="EMBL" id="QSJW01000007">
    <property type="protein sequence ID" value="RHE11393.1"/>
    <property type="molecule type" value="Genomic_DNA"/>
</dbReference>
<evidence type="ECO:0000313" key="17">
    <source>
        <dbReference type="Proteomes" id="UP000284267"/>
    </source>
</evidence>
<dbReference type="EMBL" id="QROE01000003">
    <property type="protein sequence ID" value="RHK95668.1"/>
    <property type="molecule type" value="Genomic_DNA"/>
</dbReference>
<evidence type="ECO:0000313" key="7">
    <source>
        <dbReference type="EMBL" id="RHG17840.1"/>
    </source>
</evidence>
<evidence type="ECO:0000313" key="10">
    <source>
        <dbReference type="EMBL" id="RYT66013.1"/>
    </source>
</evidence>
<evidence type="ECO:0000313" key="9">
    <source>
        <dbReference type="EMBL" id="RHL48533.1"/>
    </source>
</evidence>
<reference evidence="11 12" key="1">
    <citation type="submission" date="2015-09" db="EMBL/GenBank/DDBJ databases">
        <authorList>
            <consortium name="Pathogen Informatics"/>
        </authorList>
    </citation>
    <scope>NUCLEOTIDE SEQUENCE [LARGE SCALE GENOMIC DNA]</scope>
    <source>
        <strain evidence="1 11">2789STDY5608837</strain>
        <strain evidence="2 12">2789STDY5834921</strain>
    </source>
</reference>
<dbReference type="Proteomes" id="UP000285897">
    <property type="component" value="Unassembled WGS sequence"/>
</dbReference>
<proteinExistence type="predicted"/>
<dbReference type="Proteomes" id="UP000095409">
    <property type="component" value="Unassembled WGS sequence"/>
</dbReference>
<evidence type="ECO:0000313" key="14">
    <source>
        <dbReference type="Proteomes" id="UP000265828"/>
    </source>
</evidence>
<dbReference type="InterPro" id="IPR025427">
    <property type="entry name" value="DUF4160"/>
</dbReference>
<dbReference type="EMBL" id="QSKO01000010">
    <property type="protein sequence ID" value="RHE74950.1"/>
    <property type="molecule type" value="Genomic_DNA"/>
</dbReference>
<evidence type="ECO:0000313" key="13">
    <source>
        <dbReference type="Proteomes" id="UP000261222"/>
    </source>
</evidence>
<dbReference type="EMBL" id="QRHZ01000003">
    <property type="protein sequence ID" value="RHG17840.1"/>
    <property type="molecule type" value="Genomic_DNA"/>
</dbReference>
<gene>
    <name evidence="9" type="ORF">DW021_07625</name>
    <name evidence="8" type="ORF">DW040_07500</name>
    <name evidence="7" type="ORF">DW272_07365</name>
    <name evidence="6" type="ORF">DW723_08385</name>
    <name evidence="5" type="ORF">DW767_12145</name>
    <name evidence="4" type="ORF">DWW07_14475</name>
    <name evidence="3" type="ORF">DXB81_12905</name>
    <name evidence="10" type="ORF">EAI82_10830</name>
    <name evidence="1" type="ORF">ERS852394_02418</name>
    <name evidence="2" type="ORF">ERS852533_00801</name>
</gene>